<keyword evidence="1" id="KW-1133">Transmembrane helix</keyword>
<evidence type="ECO:0000256" key="1">
    <source>
        <dbReference type="SAM" id="Phobius"/>
    </source>
</evidence>
<protein>
    <submittedName>
        <fullName evidence="2">Uncharacterized protein</fullName>
    </submittedName>
</protein>
<keyword evidence="1" id="KW-0472">Membrane</keyword>
<reference evidence="2 3" key="1">
    <citation type="submission" date="2016-02" db="EMBL/GenBank/DDBJ databases">
        <title>Genome analysis of coral dinoflagellate symbionts highlights evolutionary adaptations to a symbiotic lifestyle.</title>
        <authorList>
            <person name="Aranda M."/>
            <person name="Li Y."/>
            <person name="Liew Y.J."/>
            <person name="Baumgarten S."/>
            <person name="Simakov O."/>
            <person name="Wilson M."/>
            <person name="Piel J."/>
            <person name="Ashoor H."/>
            <person name="Bougouffa S."/>
            <person name="Bajic V.B."/>
            <person name="Ryu T."/>
            <person name="Ravasi T."/>
            <person name="Bayer T."/>
            <person name="Micklem G."/>
            <person name="Kim H."/>
            <person name="Bhak J."/>
            <person name="Lajeunesse T.C."/>
            <person name="Voolstra C.R."/>
        </authorList>
    </citation>
    <scope>NUCLEOTIDE SEQUENCE [LARGE SCALE GENOMIC DNA]</scope>
    <source>
        <strain evidence="2 3">CCMP2467</strain>
    </source>
</reference>
<organism evidence="2 3">
    <name type="scientific">Symbiodinium microadriaticum</name>
    <name type="common">Dinoflagellate</name>
    <name type="synonym">Zooxanthella microadriatica</name>
    <dbReference type="NCBI Taxonomy" id="2951"/>
    <lineage>
        <taxon>Eukaryota</taxon>
        <taxon>Sar</taxon>
        <taxon>Alveolata</taxon>
        <taxon>Dinophyceae</taxon>
        <taxon>Suessiales</taxon>
        <taxon>Symbiodiniaceae</taxon>
        <taxon>Symbiodinium</taxon>
    </lineage>
</organism>
<accession>A0A1Q9EAY4</accession>
<dbReference type="AlphaFoldDB" id="A0A1Q9EAY4"/>
<dbReference type="EMBL" id="LSRX01000207">
    <property type="protein sequence ID" value="OLQ04563.1"/>
    <property type="molecule type" value="Genomic_DNA"/>
</dbReference>
<feature type="transmembrane region" description="Helical" evidence="1">
    <location>
        <begin position="96"/>
        <end position="116"/>
    </location>
</feature>
<gene>
    <name evidence="2" type="ORF">AK812_SmicGene12338</name>
</gene>
<dbReference type="OrthoDB" id="410224at2759"/>
<sequence>MEPDRGCGSAPPGLEVGVDVGTLRKLLMEQSDRIRESGDRVLEEAITRIQQKHEEYFVLIDAKVQQLSERCNSLASRLRMLEEGQHFAKTKEDAHLGMMVLMVALFLWELAILTTVGTTGMLTAGRGISAKICAFPKWTGDITGDRGSFCRSRKRCCGTAGERRRIRSTWIEDPERQFYL</sequence>
<keyword evidence="1" id="KW-0812">Transmembrane</keyword>
<dbReference type="Proteomes" id="UP000186817">
    <property type="component" value="Unassembled WGS sequence"/>
</dbReference>
<evidence type="ECO:0000313" key="3">
    <source>
        <dbReference type="Proteomes" id="UP000186817"/>
    </source>
</evidence>
<proteinExistence type="predicted"/>
<evidence type="ECO:0000313" key="2">
    <source>
        <dbReference type="EMBL" id="OLQ04563.1"/>
    </source>
</evidence>
<keyword evidence="3" id="KW-1185">Reference proteome</keyword>
<name>A0A1Q9EAY4_SYMMI</name>
<comment type="caution">
    <text evidence="2">The sequence shown here is derived from an EMBL/GenBank/DDBJ whole genome shotgun (WGS) entry which is preliminary data.</text>
</comment>